<keyword evidence="2" id="KW-0175">Coiled coil</keyword>
<dbReference type="SUPFAM" id="SSF47473">
    <property type="entry name" value="EF-hand"/>
    <property type="match status" value="1"/>
</dbReference>
<feature type="domain" description="EF-hand" evidence="4">
    <location>
        <begin position="1183"/>
        <end position="1218"/>
    </location>
</feature>
<organism evidence="5 6">
    <name type="scientific">Pseudocohnilembus persalinus</name>
    <name type="common">Ciliate</name>
    <dbReference type="NCBI Taxonomy" id="266149"/>
    <lineage>
        <taxon>Eukaryota</taxon>
        <taxon>Sar</taxon>
        <taxon>Alveolata</taxon>
        <taxon>Ciliophora</taxon>
        <taxon>Intramacronucleata</taxon>
        <taxon>Oligohymenophorea</taxon>
        <taxon>Scuticociliatia</taxon>
        <taxon>Philasterida</taxon>
        <taxon>Pseudocohnilembidae</taxon>
        <taxon>Pseudocohnilembus</taxon>
    </lineage>
</organism>
<dbReference type="OrthoDB" id="285536at2759"/>
<proteinExistence type="predicted"/>
<name>A0A0V0R014_PSEPJ</name>
<dbReference type="Gene3D" id="1.10.238.10">
    <property type="entry name" value="EF-hand"/>
    <property type="match status" value="1"/>
</dbReference>
<evidence type="ECO:0000313" key="6">
    <source>
        <dbReference type="Proteomes" id="UP000054937"/>
    </source>
</evidence>
<dbReference type="GO" id="GO:0005509">
    <property type="term" value="F:calcium ion binding"/>
    <property type="evidence" value="ECO:0007669"/>
    <property type="project" value="InterPro"/>
</dbReference>
<dbReference type="PROSITE" id="PS00018">
    <property type="entry name" value="EF_HAND_1"/>
    <property type="match status" value="1"/>
</dbReference>
<dbReference type="InterPro" id="IPR018247">
    <property type="entry name" value="EF_Hand_1_Ca_BS"/>
</dbReference>
<dbReference type="InterPro" id="IPR002048">
    <property type="entry name" value="EF_hand_dom"/>
</dbReference>
<evidence type="ECO:0000256" key="1">
    <source>
        <dbReference type="ARBA" id="ARBA00022837"/>
    </source>
</evidence>
<accession>A0A0V0R014</accession>
<evidence type="ECO:0000313" key="5">
    <source>
        <dbReference type="EMBL" id="KRX07632.1"/>
    </source>
</evidence>
<dbReference type="AlphaFoldDB" id="A0A0V0R014"/>
<dbReference type="InParanoid" id="A0A0V0R014"/>
<keyword evidence="1" id="KW-0106">Calcium</keyword>
<protein>
    <recommendedName>
        <fullName evidence="4">EF-hand domain-containing protein</fullName>
    </recommendedName>
</protein>
<dbReference type="EMBL" id="LDAU01000082">
    <property type="protein sequence ID" value="KRX07632.1"/>
    <property type="molecule type" value="Genomic_DNA"/>
</dbReference>
<evidence type="ECO:0000259" key="4">
    <source>
        <dbReference type="PROSITE" id="PS50222"/>
    </source>
</evidence>
<dbReference type="InterPro" id="IPR011992">
    <property type="entry name" value="EF-hand-dom_pair"/>
</dbReference>
<feature type="region of interest" description="Disordered" evidence="3">
    <location>
        <begin position="345"/>
        <end position="364"/>
    </location>
</feature>
<comment type="caution">
    <text evidence="5">The sequence shown here is derived from an EMBL/GenBank/DDBJ whole genome shotgun (WGS) entry which is preliminary data.</text>
</comment>
<sequence length="1280" mass="150380">MNNPESLKFIRQQRVKQDYLVNPQYKCNKNFQQPQATPGKKSTLDYINSQKLDNQFYSKTQGSQFGNLYNQNLESRPLTKAMTRKLKEMEDQQPESYSNSYSQSTYKQNQMQFFNTNDSFNFKQKNSFSFAKSPAINGYQQQQMYSGKIQSESLIFSSCKVYNGGEILNQSSNQVQQNYKKNNFGQKNIGIKSQSEEKIQNKDFQSLKYSTQQYMHNDSLIKGIGNFNSNKNLQQFKLQPSENTVYEINTQQDKNRDRIVYVKQPVNIRDIHLIQNSLQQKIRNKVKNELEEVNPYEIQSQQQKKLISQGSYDNQNMGKFDYSSKKGWKLETLKNKQDYEKNMQNSVQTQQQNLNRSSKIKDQNNISGGLHSISMLNSRKSQSQKQLKRLNLSQNNKNLNLMNSSMKKGKNIKINKNLVEYLNVTNEEMQTFFEDFLETRKILWVLEGNFEFIYSKNGMKCCYHPIPCDQKFVKKQKSAESFEFILQNVKKRLKINAKQVYCYLQDGTIINSYIEIPKDQNVVIVALMPYFQGINKLEKNKLKIEKILRELEEPIILQQMLEKEQKKQKSLQNKKNGSNMASSQLHLQNEHNDDFIMDSEQLENLNNDLGKKGNKSKRVMDLIKKQIENKQQKFSKKINYQTCQEYLSDDQPIIKSQKLEKYEEIDKFYEENLKECVFKRKEQEEPHNKIAQQIMEKKKIRELVQEGKYIPEMDSSLQIKLQQQKNLVIISSKLKEGQQYLSSQKNINISDFSIRHKKNSFNQDNSNIAKDTQMQEEQNQQQQKQKNISKIREIADDLGIFDPPPQERKIKFSQDSLIQITDEIQYDEQHNDNQMLTGHSKKSAVSFGDQLKSEIKITYQDGQQLDSINIIQPSRPSTQGTAQEHKGSILNSGIKKSFNSINNISITNNNYQKKIEERQKYKLVQKISNMLQQLFDYQDIQQKNLKKSLIEQKKIKRQKIIEEQQNLLKDPDSNDFCDVFQKNNNLLQQYQQSIQDTNQDHTSQYNQTTIVSSSDEDNDNVEEENKSLEIDFEDVQNRSDDYLHKKYLNDLKTHKEVAKEIHKKNTNLYYKNIPEILTKIPELTNGKQPIGKEILSNFSRFDVQQIYTIYKSLHQITAQRYKVGDYNVDDGIDYHVYRNGLYQIFMQCDSLAKDIFNSIDYNYSGWMDWSEFLKLMVIIRAKSLSEKINLFIRIADKNGDGALEKDEVFKLAKDCIGNYIQSDENDEFLNELCEYFTKLIFQLCETPLDEEIPLKLIRRTIIKGQNEDNTLLCMFCGADV</sequence>
<dbReference type="Proteomes" id="UP000054937">
    <property type="component" value="Unassembled WGS sequence"/>
</dbReference>
<feature type="coiled-coil region" evidence="2">
    <location>
        <begin position="1011"/>
        <end position="1038"/>
    </location>
</feature>
<evidence type="ECO:0000256" key="3">
    <source>
        <dbReference type="SAM" id="MobiDB-lite"/>
    </source>
</evidence>
<reference evidence="5 6" key="1">
    <citation type="journal article" date="2015" name="Sci. Rep.">
        <title>Genome of the facultative scuticociliatosis pathogen Pseudocohnilembus persalinus provides insight into its virulence through horizontal gene transfer.</title>
        <authorList>
            <person name="Xiong J."/>
            <person name="Wang G."/>
            <person name="Cheng J."/>
            <person name="Tian M."/>
            <person name="Pan X."/>
            <person name="Warren A."/>
            <person name="Jiang C."/>
            <person name="Yuan D."/>
            <person name="Miao W."/>
        </authorList>
    </citation>
    <scope>NUCLEOTIDE SEQUENCE [LARGE SCALE GENOMIC DNA]</scope>
    <source>
        <strain evidence="5">36N120E</strain>
    </source>
</reference>
<feature type="domain" description="EF-hand" evidence="4">
    <location>
        <begin position="1147"/>
        <end position="1182"/>
    </location>
</feature>
<dbReference type="PROSITE" id="PS50222">
    <property type="entry name" value="EF_HAND_2"/>
    <property type="match status" value="2"/>
</dbReference>
<evidence type="ECO:0000256" key="2">
    <source>
        <dbReference type="SAM" id="Coils"/>
    </source>
</evidence>
<gene>
    <name evidence="5" type="ORF">PPERSA_11181</name>
</gene>
<keyword evidence="6" id="KW-1185">Reference proteome</keyword>